<dbReference type="InterPro" id="IPR029064">
    <property type="entry name" value="Ribosomal_eL30-like_sf"/>
</dbReference>
<dbReference type="InParanoid" id="A0A1B6PJJ3"/>
<reference evidence="2" key="2">
    <citation type="journal article" date="2018" name="Plant J.">
        <title>The Sorghum bicolor reference genome: improved assembly, gene annotations, a transcriptome atlas, and signatures of genome organization.</title>
        <authorList>
            <person name="McCormick R.F."/>
            <person name="Truong S.K."/>
            <person name="Sreedasyam A."/>
            <person name="Jenkins J."/>
            <person name="Shu S."/>
            <person name="Sims D."/>
            <person name="Kennedy M."/>
            <person name="Amirebrahimi M."/>
            <person name="Weers B.D."/>
            <person name="McKinley B."/>
            <person name="Mattison A."/>
            <person name="Morishige D.T."/>
            <person name="Grimwood J."/>
            <person name="Schmutz J."/>
            <person name="Mullet J.E."/>
        </authorList>
    </citation>
    <scope>NUCLEOTIDE SEQUENCE [LARGE SCALE GENOMIC DNA]</scope>
    <source>
        <strain evidence="2">cv. BTx623</strain>
    </source>
</reference>
<name>A0A1B6PJJ3_SORBI</name>
<dbReference type="Proteomes" id="UP000000768">
    <property type="component" value="Chromosome 6"/>
</dbReference>
<sequence length="68" mass="7645">MTTVENEGKLQFSKIPQAIKANFKDKFHEVKKNWGGGVMGSKSQVKTKGREKLLAKEAAQRMTYDTPC</sequence>
<keyword evidence="2" id="KW-1185">Reference proteome</keyword>
<protein>
    <recommendedName>
        <fullName evidence="3">60S ribosomal protein L7a</fullName>
    </recommendedName>
</protein>
<proteinExistence type="predicted"/>
<gene>
    <name evidence="1" type="ORF">SORBI_3006G019600</name>
</gene>
<accession>A0A1B6PJJ3</accession>
<dbReference type="Gene3D" id="3.30.1330.30">
    <property type="match status" value="1"/>
</dbReference>
<dbReference type="STRING" id="4558.A0A1B6PJJ3"/>
<dbReference type="EMBL" id="CM000765">
    <property type="protein sequence ID" value="KXG25835.1"/>
    <property type="molecule type" value="Genomic_DNA"/>
</dbReference>
<organism evidence="1 2">
    <name type="scientific">Sorghum bicolor</name>
    <name type="common">Sorghum</name>
    <name type="synonym">Sorghum vulgare</name>
    <dbReference type="NCBI Taxonomy" id="4558"/>
    <lineage>
        <taxon>Eukaryota</taxon>
        <taxon>Viridiplantae</taxon>
        <taxon>Streptophyta</taxon>
        <taxon>Embryophyta</taxon>
        <taxon>Tracheophyta</taxon>
        <taxon>Spermatophyta</taxon>
        <taxon>Magnoliopsida</taxon>
        <taxon>Liliopsida</taxon>
        <taxon>Poales</taxon>
        <taxon>Poaceae</taxon>
        <taxon>PACMAD clade</taxon>
        <taxon>Panicoideae</taxon>
        <taxon>Andropogonodae</taxon>
        <taxon>Andropogoneae</taxon>
        <taxon>Sorghinae</taxon>
        <taxon>Sorghum</taxon>
    </lineage>
</organism>
<reference evidence="1 2" key="1">
    <citation type="journal article" date="2009" name="Nature">
        <title>The Sorghum bicolor genome and the diversification of grasses.</title>
        <authorList>
            <person name="Paterson A.H."/>
            <person name="Bowers J.E."/>
            <person name="Bruggmann R."/>
            <person name="Dubchak I."/>
            <person name="Grimwood J."/>
            <person name="Gundlach H."/>
            <person name="Haberer G."/>
            <person name="Hellsten U."/>
            <person name="Mitros T."/>
            <person name="Poliakov A."/>
            <person name="Schmutz J."/>
            <person name="Spannagl M."/>
            <person name="Tang H."/>
            <person name="Wang X."/>
            <person name="Wicker T."/>
            <person name="Bharti A.K."/>
            <person name="Chapman J."/>
            <person name="Feltus F.A."/>
            <person name="Gowik U."/>
            <person name="Grigoriev I.V."/>
            <person name="Lyons E."/>
            <person name="Maher C.A."/>
            <person name="Martis M."/>
            <person name="Narechania A."/>
            <person name="Otillar R.P."/>
            <person name="Penning B.W."/>
            <person name="Salamov A.A."/>
            <person name="Wang Y."/>
            <person name="Zhang L."/>
            <person name="Carpita N.C."/>
            <person name="Freeling M."/>
            <person name="Gingle A.R."/>
            <person name="Hash C.T."/>
            <person name="Keller B."/>
            <person name="Klein P."/>
            <person name="Kresovich S."/>
            <person name="McCann M.C."/>
            <person name="Ming R."/>
            <person name="Peterson D.G."/>
            <person name="Mehboob-ur-Rahman"/>
            <person name="Ware D."/>
            <person name="Westhoff P."/>
            <person name="Mayer K.F."/>
            <person name="Messing J."/>
            <person name="Rokhsar D.S."/>
        </authorList>
    </citation>
    <scope>NUCLEOTIDE SEQUENCE [LARGE SCALE GENOMIC DNA]</scope>
    <source>
        <strain evidence="2">cv. BTx623</strain>
    </source>
</reference>
<evidence type="ECO:0000313" key="2">
    <source>
        <dbReference type="Proteomes" id="UP000000768"/>
    </source>
</evidence>
<evidence type="ECO:0008006" key="3">
    <source>
        <dbReference type="Google" id="ProtNLM"/>
    </source>
</evidence>
<dbReference type="Gramene" id="KXG25835">
    <property type="protein sequence ID" value="KXG25835"/>
    <property type="gene ID" value="SORBI_3006G019600"/>
</dbReference>
<dbReference type="AlphaFoldDB" id="A0A1B6PJJ3"/>
<dbReference type="eggNOG" id="KOG3166">
    <property type="taxonomic scope" value="Eukaryota"/>
</dbReference>
<evidence type="ECO:0000313" key="1">
    <source>
        <dbReference type="EMBL" id="KXG25835.1"/>
    </source>
</evidence>